<accession>I0L7R8</accession>
<evidence type="ECO:0000256" key="1">
    <source>
        <dbReference type="SAM" id="MobiDB-lite"/>
    </source>
</evidence>
<reference evidence="2 3" key="1">
    <citation type="journal article" date="2012" name="J. Bacteriol.">
        <title>Genome Sequence of Micromonospora lupini Lupac 08, Isolated from Root Nodules of Lupinus angustifolius.</title>
        <authorList>
            <person name="Alonso-Vega P."/>
            <person name="Normand P."/>
            <person name="Bacigalupe R."/>
            <person name="Pujic P."/>
            <person name="Lajus A."/>
            <person name="Vallenet D."/>
            <person name="Carro L."/>
            <person name="Coll P."/>
            <person name="Trujillo M.E."/>
        </authorList>
    </citation>
    <scope>NUCLEOTIDE SEQUENCE [LARGE SCALE GENOMIC DNA]</scope>
    <source>
        <strain evidence="2 3">Lupac 08</strain>
    </source>
</reference>
<dbReference type="STRING" id="1150864.MILUP08_44743"/>
<evidence type="ECO:0000313" key="3">
    <source>
        <dbReference type="Proteomes" id="UP000003448"/>
    </source>
</evidence>
<organism evidence="2 3">
    <name type="scientific">Micromonospora lupini str. Lupac 08</name>
    <dbReference type="NCBI Taxonomy" id="1150864"/>
    <lineage>
        <taxon>Bacteria</taxon>
        <taxon>Bacillati</taxon>
        <taxon>Actinomycetota</taxon>
        <taxon>Actinomycetes</taxon>
        <taxon>Micromonosporales</taxon>
        <taxon>Micromonosporaceae</taxon>
        <taxon>Micromonospora</taxon>
    </lineage>
</organism>
<gene>
    <name evidence="2" type="ORF">MILUP08_44743</name>
</gene>
<name>I0L7R8_9ACTN</name>
<feature type="region of interest" description="Disordered" evidence="1">
    <location>
        <begin position="1"/>
        <end position="31"/>
    </location>
</feature>
<dbReference type="Proteomes" id="UP000003448">
    <property type="component" value="Unassembled WGS sequence"/>
</dbReference>
<proteinExistence type="predicted"/>
<dbReference type="AlphaFoldDB" id="I0L7R8"/>
<sequence length="107" mass="11748">MPVAARTAEAVRACRPRRTSRSRQGGCGAHQCFSPGRAYRRSLVTNLREPGRMAAVRGVFTSMTPHGTDRAGAVTQPVLVLVGDKDRAAFRSWPDIRLGTYHKGRGW</sequence>
<protein>
    <submittedName>
        <fullName evidence="2">Uncharacterized protein</fullName>
    </submittedName>
</protein>
<evidence type="ECO:0000313" key="2">
    <source>
        <dbReference type="EMBL" id="CCH19865.1"/>
    </source>
</evidence>
<keyword evidence="3" id="KW-1185">Reference proteome</keyword>
<dbReference type="EMBL" id="CAIE01000036">
    <property type="protein sequence ID" value="CCH19865.1"/>
    <property type="molecule type" value="Genomic_DNA"/>
</dbReference>